<evidence type="ECO:0000313" key="1">
    <source>
        <dbReference type="EMBL" id="TXX67200.1"/>
    </source>
</evidence>
<dbReference type="AlphaFoldDB" id="A0ABD7SQX7"/>
<gene>
    <name evidence="1" type="ORF">FXF03_01115</name>
</gene>
<dbReference type="EMBL" id="VSIJ01000005">
    <property type="protein sequence ID" value="TXX67200.1"/>
    <property type="molecule type" value="Genomic_DNA"/>
</dbReference>
<protein>
    <submittedName>
        <fullName evidence="1">Uncharacterized protein</fullName>
    </submittedName>
</protein>
<accession>A0ABD7SQX7</accession>
<sequence length="153" mass="17361">MGNTSRTIHLASKTVGLFRVMSMAKENNPFKGINWSYSANAMADEYQLIMEENKPSLDDNHWRALHWLYDLYKPTTDAAKEADSLPERLLQAYHNDFHVSAALGSEEQALSFISEIRQWSRTKRLAAIYQAKANWASAPPVRKLGSSPFNKAD</sequence>
<evidence type="ECO:0000313" key="2">
    <source>
        <dbReference type="Proteomes" id="UP000323819"/>
    </source>
</evidence>
<organism evidence="1 2">
    <name type="scientific">Vibrio cholerae</name>
    <dbReference type="NCBI Taxonomy" id="666"/>
    <lineage>
        <taxon>Bacteria</taxon>
        <taxon>Pseudomonadati</taxon>
        <taxon>Pseudomonadota</taxon>
        <taxon>Gammaproteobacteria</taxon>
        <taxon>Vibrionales</taxon>
        <taxon>Vibrionaceae</taxon>
        <taxon>Vibrio</taxon>
    </lineage>
</organism>
<proteinExistence type="predicted"/>
<reference evidence="1 2" key="1">
    <citation type="submission" date="2019-06" db="EMBL/GenBank/DDBJ databases">
        <title>Vibrio cholerae phylogeny based on whole-genome sequencing reveals genetic diversity and population strucutre.</title>
        <authorList>
            <person name="Zhiqiu Y."/>
            <person name="Bin L."/>
            <person name="Lingyan J."/>
        </authorList>
    </citation>
    <scope>NUCLEOTIDE SEQUENCE [LARGE SCALE GENOMIC DNA]</scope>
    <source>
        <strain evidence="1 2">N2814</strain>
    </source>
</reference>
<name>A0ABD7SQX7_VIBCL</name>
<comment type="caution">
    <text evidence="1">The sequence shown here is derived from an EMBL/GenBank/DDBJ whole genome shotgun (WGS) entry which is preliminary data.</text>
</comment>
<dbReference type="RefSeq" id="WP_148521335.1">
    <property type="nucleotide sequence ID" value="NZ_JBBBZX010000080.1"/>
</dbReference>
<dbReference type="Proteomes" id="UP000323819">
    <property type="component" value="Unassembled WGS sequence"/>
</dbReference>